<dbReference type="GO" id="GO:0004725">
    <property type="term" value="F:protein tyrosine phosphatase activity"/>
    <property type="evidence" value="ECO:0007669"/>
    <property type="project" value="UniProtKB-EC"/>
</dbReference>
<dbReference type="PROSITE" id="PS50054">
    <property type="entry name" value="TYR_PHOSPHATASE_DUAL"/>
    <property type="match status" value="1"/>
</dbReference>
<evidence type="ECO:0000256" key="2">
    <source>
        <dbReference type="ARBA" id="ARBA00013064"/>
    </source>
</evidence>
<dbReference type="Gene3D" id="3.40.250.10">
    <property type="entry name" value="Rhodanese-like domain"/>
    <property type="match status" value="1"/>
</dbReference>
<evidence type="ECO:0000313" key="10">
    <source>
        <dbReference type="Proteomes" id="UP000253551"/>
    </source>
</evidence>
<dbReference type="PANTHER" id="PTHR10159">
    <property type="entry name" value="DUAL SPECIFICITY PROTEIN PHOSPHATASE"/>
    <property type="match status" value="1"/>
</dbReference>
<keyword evidence="3" id="KW-0378">Hydrolase</keyword>
<feature type="compositionally biased region" description="Polar residues" evidence="5">
    <location>
        <begin position="128"/>
        <end position="141"/>
    </location>
</feature>
<dbReference type="Gene3D" id="3.90.190.10">
    <property type="entry name" value="Protein tyrosine phosphatase superfamily"/>
    <property type="match status" value="1"/>
</dbReference>
<evidence type="ECO:0000256" key="1">
    <source>
        <dbReference type="ARBA" id="ARBA00008601"/>
    </source>
</evidence>
<evidence type="ECO:0000259" key="6">
    <source>
        <dbReference type="PROSITE" id="PS50054"/>
    </source>
</evidence>
<dbReference type="InterPro" id="IPR001763">
    <property type="entry name" value="Rhodanese-like_dom"/>
</dbReference>
<dbReference type="EC" id="3.1.3.48" evidence="2"/>
<feature type="region of interest" description="Disordered" evidence="5">
    <location>
        <begin position="104"/>
        <end position="142"/>
    </location>
</feature>
<keyword evidence="4" id="KW-0904">Protein phosphatase</keyword>
<comment type="similarity">
    <text evidence="1">Belongs to the protein-tyrosine phosphatase family. Non-receptor class dual specificity subfamily.</text>
</comment>
<feature type="domain" description="Tyrosine-protein phosphatase" evidence="6">
    <location>
        <begin position="486"/>
        <end position="633"/>
    </location>
</feature>
<feature type="region of interest" description="Disordered" evidence="5">
    <location>
        <begin position="649"/>
        <end position="696"/>
    </location>
</feature>
<feature type="compositionally biased region" description="Basic and acidic residues" evidence="5">
    <location>
        <begin position="104"/>
        <end position="125"/>
    </location>
</feature>
<evidence type="ECO:0000259" key="7">
    <source>
        <dbReference type="PROSITE" id="PS50056"/>
    </source>
</evidence>
<dbReference type="Pfam" id="PF00581">
    <property type="entry name" value="Rhodanese"/>
    <property type="match status" value="1"/>
</dbReference>
<feature type="compositionally biased region" description="Basic and acidic residues" evidence="5">
    <location>
        <begin position="656"/>
        <end position="667"/>
    </location>
</feature>
<dbReference type="PROSITE" id="PS00383">
    <property type="entry name" value="TYR_PHOSPHATASE_1"/>
    <property type="match status" value="1"/>
</dbReference>
<dbReference type="EMBL" id="PJQM01001257">
    <property type="protein sequence ID" value="RCI02796.1"/>
    <property type="molecule type" value="Genomic_DNA"/>
</dbReference>
<dbReference type="STRING" id="4846.A0A367KKS3"/>
<feature type="compositionally biased region" description="Polar residues" evidence="5">
    <location>
        <begin position="672"/>
        <end position="696"/>
    </location>
</feature>
<dbReference type="PROSITE" id="PS50056">
    <property type="entry name" value="TYR_PHOSPHATASE_2"/>
    <property type="match status" value="1"/>
</dbReference>
<dbReference type="SUPFAM" id="SSF52799">
    <property type="entry name" value="(Phosphotyrosine protein) phosphatases II"/>
    <property type="match status" value="1"/>
</dbReference>
<protein>
    <recommendedName>
        <fullName evidence="2">protein-tyrosine-phosphatase</fullName>
        <ecNumber evidence="2">3.1.3.48</ecNumber>
    </recommendedName>
</protein>
<evidence type="ECO:0000259" key="8">
    <source>
        <dbReference type="PROSITE" id="PS50206"/>
    </source>
</evidence>
<dbReference type="AlphaFoldDB" id="A0A367KKS3"/>
<dbReference type="Pfam" id="PF00782">
    <property type="entry name" value="DSPc"/>
    <property type="match status" value="1"/>
</dbReference>
<dbReference type="InterPro" id="IPR000387">
    <property type="entry name" value="Tyr_Pase_dom"/>
</dbReference>
<evidence type="ECO:0000313" key="9">
    <source>
        <dbReference type="EMBL" id="RCI02796.1"/>
    </source>
</evidence>
<feature type="region of interest" description="Disordered" evidence="5">
    <location>
        <begin position="29"/>
        <end position="91"/>
    </location>
</feature>
<feature type="domain" description="Tyrosine specific protein phosphatases" evidence="7">
    <location>
        <begin position="554"/>
        <end position="614"/>
    </location>
</feature>
<dbReference type="InterPro" id="IPR020422">
    <property type="entry name" value="TYR_PHOSPHATASE_DUAL_dom"/>
</dbReference>
<dbReference type="InterPro" id="IPR036873">
    <property type="entry name" value="Rhodanese-like_dom_sf"/>
</dbReference>
<dbReference type="Proteomes" id="UP000253551">
    <property type="component" value="Unassembled WGS sequence"/>
</dbReference>
<dbReference type="GO" id="GO:0043409">
    <property type="term" value="P:negative regulation of MAPK cascade"/>
    <property type="evidence" value="ECO:0007669"/>
    <property type="project" value="TreeGrafter"/>
</dbReference>
<feature type="region of interest" description="Disordered" evidence="5">
    <location>
        <begin position="405"/>
        <end position="450"/>
    </location>
</feature>
<dbReference type="InterPro" id="IPR029021">
    <property type="entry name" value="Prot-tyrosine_phosphatase-like"/>
</dbReference>
<organism evidence="9 10">
    <name type="scientific">Rhizopus stolonifer</name>
    <name type="common">Rhizopus nigricans</name>
    <dbReference type="NCBI Taxonomy" id="4846"/>
    <lineage>
        <taxon>Eukaryota</taxon>
        <taxon>Fungi</taxon>
        <taxon>Fungi incertae sedis</taxon>
        <taxon>Mucoromycota</taxon>
        <taxon>Mucoromycotina</taxon>
        <taxon>Mucoromycetes</taxon>
        <taxon>Mucorales</taxon>
        <taxon>Mucorineae</taxon>
        <taxon>Rhizopodaceae</taxon>
        <taxon>Rhizopus</taxon>
    </lineage>
</organism>
<reference evidence="9 10" key="1">
    <citation type="journal article" date="2018" name="G3 (Bethesda)">
        <title>Phylogenetic and Phylogenomic Definition of Rhizopus Species.</title>
        <authorList>
            <person name="Gryganskyi A.P."/>
            <person name="Golan J."/>
            <person name="Dolatabadi S."/>
            <person name="Mondo S."/>
            <person name="Robb S."/>
            <person name="Idnurm A."/>
            <person name="Muszewska A."/>
            <person name="Steczkiewicz K."/>
            <person name="Masonjones S."/>
            <person name="Liao H.L."/>
            <person name="Gajdeczka M.T."/>
            <person name="Anike F."/>
            <person name="Vuek A."/>
            <person name="Anishchenko I.M."/>
            <person name="Voigt K."/>
            <person name="de Hoog G.S."/>
            <person name="Smith M.E."/>
            <person name="Heitman J."/>
            <person name="Vilgalys R."/>
            <person name="Stajich J.E."/>
        </authorList>
    </citation>
    <scope>NUCLEOTIDE SEQUENCE [LARGE SCALE GENOMIC DNA]</scope>
    <source>
        <strain evidence="9 10">LSU 92-RS-03</strain>
    </source>
</reference>
<dbReference type="PANTHER" id="PTHR10159:SF530">
    <property type="entry name" value="DUAL SPECIFICITY PROTEIN PHOSPHATASE DDB_G0271350-RELATED"/>
    <property type="match status" value="1"/>
</dbReference>
<dbReference type="SUPFAM" id="SSF52821">
    <property type="entry name" value="Rhodanese/Cell cycle control phosphatase"/>
    <property type="match status" value="1"/>
</dbReference>
<dbReference type="SMART" id="SM00195">
    <property type="entry name" value="DSPc"/>
    <property type="match status" value="1"/>
</dbReference>
<comment type="caution">
    <text evidence="9">The sequence shown here is derived from an EMBL/GenBank/DDBJ whole genome shotgun (WGS) entry which is preliminary data.</text>
</comment>
<gene>
    <name evidence="9" type="ORF">CU098_008117</name>
</gene>
<dbReference type="CDD" id="cd14498">
    <property type="entry name" value="DSP"/>
    <property type="match status" value="1"/>
</dbReference>
<dbReference type="PROSITE" id="PS50206">
    <property type="entry name" value="RHODANESE_3"/>
    <property type="match status" value="1"/>
</dbReference>
<dbReference type="GO" id="GO:0005737">
    <property type="term" value="C:cytoplasm"/>
    <property type="evidence" value="ECO:0007669"/>
    <property type="project" value="TreeGrafter"/>
</dbReference>
<feature type="compositionally biased region" description="Polar residues" evidence="5">
    <location>
        <begin position="405"/>
        <end position="424"/>
    </location>
</feature>
<accession>A0A367KKS3</accession>
<evidence type="ECO:0000256" key="5">
    <source>
        <dbReference type="SAM" id="MobiDB-lite"/>
    </source>
</evidence>
<sequence length="696" mass="79160">MKPSFITTEPTDMKETSTESFMDLLSAAFQSQSLGETNKEQRPKRTSRQLSSPALRKRSSGSYRTSQQQHQQQQQQQQDFPTERRRDSNGVNYTNCVSLLNEYQHSKEDKKDDEKPTFTLRRGEEPTQPISPKNNSTTTNRGRIAKRLSATLNTISPIHSNPHMSSSNNSSFLKSIKDTKYIGPNALAQLLTDAQTPLGIEPLMIDMRPLEQYQKSHIRHSIHVNVPTLLIKRYRRGVVSNFNLESFITTPEGTDLFRHWLKQFNAQDIQELPERAHFVVYDEQMTESDMTTATWILVGAIKKNTLACVQYLQHGYRGFEQFDLTHKYLEGSQFARLDTPPLPIPSSSQSSELTKKFKHPLFNPPNKLKMPTPMISRSASTLSAKANNLTVNVQRRASLFTLDTNMRPSKSRSLTSIPSQSQSTQRHKNELESIHEKNNHTPTTQIFSPEEVYHTPLETTPPSDDEIMVTAQGEQTPKTENEYDFVISEIIPNFLYLGPEIATVDQVSGLKARSIRRILNMAEECDDDVPGLKQDFQYQKIAARDTVEMQNVEDTLRKAVNVIDDSKKNHEPIYVHCKAGKSRSAAAILAYLVLIEHWTLKKAYRHIVKMRPNISPNIGFVVELMKLEEGVHGGMSNFAGTDWRLIDLTNPPSPDTQREMGRLERAWKRGRSTSNASRHLSNSLLSHEEQSGTNSK</sequence>
<keyword evidence="10" id="KW-1185">Reference proteome</keyword>
<dbReference type="OrthoDB" id="273181at2759"/>
<feature type="domain" description="Rhodanese" evidence="8">
    <location>
        <begin position="198"/>
        <end position="283"/>
    </location>
</feature>
<evidence type="ECO:0000256" key="3">
    <source>
        <dbReference type="ARBA" id="ARBA00022801"/>
    </source>
</evidence>
<dbReference type="InterPro" id="IPR016130">
    <property type="entry name" value="Tyr_Pase_AS"/>
</dbReference>
<feature type="compositionally biased region" description="Basic and acidic residues" evidence="5">
    <location>
        <begin position="427"/>
        <end position="439"/>
    </location>
</feature>
<proteinExistence type="inferred from homology"/>
<evidence type="ECO:0000256" key="4">
    <source>
        <dbReference type="ARBA" id="ARBA00022912"/>
    </source>
</evidence>
<name>A0A367KKS3_RHIST</name>
<feature type="compositionally biased region" description="Low complexity" evidence="5">
    <location>
        <begin position="67"/>
        <end position="78"/>
    </location>
</feature>
<dbReference type="InterPro" id="IPR000340">
    <property type="entry name" value="Dual-sp_phosphatase_cat-dom"/>
</dbReference>